<sequence length="84" mass="9559">MAINTIGTVSEITDIHPSSLRRWESQGYIRPLRMFLSGASHRIYTDAQVELLKRVKGYLGEGYYLKAAFRLAKQNSEQGEPVDE</sequence>
<reference evidence="2" key="1">
    <citation type="submission" date="2020-07" db="EMBL/GenBank/DDBJ databases">
        <title>Huge and variable diversity of episymbiotic CPR bacteria and DPANN archaea in groundwater ecosystems.</title>
        <authorList>
            <person name="He C.Y."/>
            <person name="Keren R."/>
            <person name="Whittaker M."/>
            <person name="Farag I.F."/>
            <person name="Doudna J."/>
            <person name="Cate J.H.D."/>
            <person name="Banfield J.F."/>
        </authorList>
    </citation>
    <scope>NUCLEOTIDE SEQUENCE</scope>
    <source>
        <strain evidence="2">NC_groundwater_1664_Pr3_B-0.1um_52_9</strain>
    </source>
</reference>
<feature type="domain" description="HTH merR-type" evidence="1">
    <location>
        <begin position="5"/>
        <end position="74"/>
    </location>
</feature>
<dbReference type="AlphaFoldDB" id="A0A9D6Z285"/>
<comment type="caution">
    <text evidence="2">The sequence shown here is derived from an EMBL/GenBank/DDBJ whole genome shotgun (WGS) entry which is preliminary data.</text>
</comment>
<protein>
    <submittedName>
        <fullName evidence="2">MerR family transcriptional regulator</fullName>
    </submittedName>
</protein>
<evidence type="ECO:0000313" key="3">
    <source>
        <dbReference type="Proteomes" id="UP000807825"/>
    </source>
</evidence>
<dbReference type="Proteomes" id="UP000807825">
    <property type="component" value="Unassembled WGS sequence"/>
</dbReference>
<accession>A0A9D6Z285</accession>
<organism evidence="2 3">
    <name type="scientific">Desulfomonile tiedjei</name>
    <dbReference type="NCBI Taxonomy" id="2358"/>
    <lineage>
        <taxon>Bacteria</taxon>
        <taxon>Pseudomonadati</taxon>
        <taxon>Thermodesulfobacteriota</taxon>
        <taxon>Desulfomonilia</taxon>
        <taxon>Desulfomonilales</taxon>
        <taxon>Desulfomonilaceae</taxon>
        <taxon>Desulfomonile</taxon>
    </lineage>
</organism>
<gene>
    <name evidence="2" type="ORF">HY912_20645</name>
</gene>
<dbReference type="Gene3D" id="1.10.1660.10">
    <property type="match status" value="1"/>
</dbReference>
<dbReference type="EMBL" id="JACRDE010000541">
    <property type="protein sequence ID" value="MBI5251908.1"/>
    <property type="molecule type" value="Genomic_DNA"/>
</dbReference>
<dbReference type="InterPro" id="IPR000551">
    <property type="entry name" value="MerR-type_HTH_dom"/>
</dbReference>
<dbReference type="InterPro" id="IPR009061">
    <property type="entry name" value="DNA-bd_dom_put_sf"/>
</dbReference>
<name>A0A9D6Z285_9BACT</name>
<evidence type="ECO:0000313" key="2">
    <source>
        <dbReference type="EMBL" id="MBI5251908.1"/>
    </source>
</evidence>
<dbReference type="SUPFAM" id="SSF46955">
    <property type="entry name" value="Putative DNA-binding domain"/>
    <property type="match status" value="1"/>
</dbReference>
<proteinExistence type="predicted"/>
<dbReference type="PROSITE" id="PS50937">
    <property type="entry name" value="HTH_MERR_2"/>
    <property type="match status" value="1"/>
</dbReference>
<dbReference type="GO" id="GO:0003677">
    <property type="term" value="F:DNA binding"/>
    <property type="evidence" value="ECO:0007669"/>
    <property type="project" value="InterPro"/>
</dbReference>
<dbReference type="Pfam" id="PF13411">
    <property type="entry name" value="MerR_1"/>
    <property type="match status" value="1"/>
</dbReference>
<evidence type="ECO:0000259" key="1">
    <source>
        <dbReference type="PROSITE" id="PS50937"/>
    </source>
</evidence>
<dbReference type="GO" id="GO:0006355">
    <property type="term" value="P:regulation of DNA-templated transcription"/>
    <property type="evidence" value="ECO:0007669"/>
    <property type="project" value="InterPro"/>
</dbReference>